<dbReference type="Proteomes" id="UP001521137">
    <property type="component" value="Unassembled WGS sequence"/>
</dbReference>
<evidence type="ECO:0008006" key="4">
    <source>
        <dbReference type="Google" id="ProtNLM"/>
    </source>
</evidence>
<keyword evidence="3" id="KW-1185">Reference proteome</keyword>
<keyword evidence="1" id="KW-0732">Signal</keyword>
<evidence type="ECO:0000313" key="3">
    <source>
        <dbReference type="Proteomes" id="UP001521137"/>
    </source>
</evidence>
<protein>
    <recommendedName>
        <fullName evidence="4">DUF2946 domain-containing protein</fullName>
    </recommendedName>
</protein>
<gene>
    <name evidence="2" type="ORF">L0668_11845</name>
</gene>
<organism evidence="2 3">
    <name type="scientific">Paraglaciecola algarum</name>
    <dbReference type="NCBI Taxonomy" id="3050085"/>
    <lineage>
        <taxon>Bacteria</taxon>
        <taxon>Pseudomonadati</taxon>
        <taxon>Pseudomonadota</taxon>
        <taxon>Gammaproteobacteria</taxon>
        <taxon>Alteromonadales</taxon>
        <taxon>Alteromonadaceae</taxon>
        <taxon>Paraglaciecola</taxon>
    </lineage>
</organism>
<dbReference type="EMBL" id="JAKGAS010000006">
    <property type="protein sequence ID" value="MCF2948803.1"/>
    <property type="molecule type" value="Genomic_DNA"/>
</dbReference>
<proteinExistence type="predicted"/>
<evidence type="ECO:0000256" key="1">
    <source>
        <dbReference type="SAM" id="SignalP"/>
    </source>
</evidence>
<feature type="signal peptide" evidence="1">
    <location>
        <begin position="1"/>
        <end position="26"/>
    </location>
</feature>
<dbReference type="RefSeq" id="WP_235312832.1">
    <property type="nucleotide sequence ID" value="NZ_JAKGAS010000006.1"/>
</dbReference>
<name>A0ABS9D9V9_9ALTE</name>
<accession>A0ABS9D9V9</accession>
<sequence length="116" mass="13024">MNLNVVLKMLLVVSIVLQSLSSIASATYDSHQVDVEHLQTQHDHKDDPNIIKENAGDSQHEIKDCHHCGHCSGSHLSWILVSNLNSTAKLHFINRFSAQVDQTKDYQDSILRPPKS</sequence>
<feature type="chain" id="PRO_5047292497" description="DUF2946 domain-containing protein" evidence="1">
    <location>
        <begin position="27"/>
        <end position="116"/>
    </location>
</feature>
<reference evidence="2 3" key="1">
    <citation type="submission" date="2022-01" db="EMBL/GenBank/DDBJ databases">
        <title>Paraglaciecola sp. G1-23.</title>
        <authorList>
            <person name="Jin M.S."/>
            <person name="Han D.M."/>
            <person name="Kim H.M."/>
            <person name="Jeon C.O."/>
        </authorList>
    </citation>
    <scope>NUCLEOTIDE SEQUENCE [LARGE SCALE GENOMIC DNA]</scope>
    <source>
        <strain evidence="2 3">G1-23</strain>
    </source>
</reference>
<evidence type="ECO:0000313" key="2">
    <source>
        <dbReference type="EMBL" id="MCF2948803.1"/>
    </source>
</evidence>
<comment type="caution">
    <text evidence="2">The sequence shown here is derived from an EMBL/GenBank/DDBJ whole genome shotgun (WGS) entry which is preliminary data.</text>
</comment>